<dbReference type="Gene3D" id="1.10.260.40">
    <property type="entry name" value="lambda repressor-like DNA-binding domains"/>
    <property type="match status" value="1"/>
</dbReference>
<dbReference type="STRING" id="1300342.I596_2030"/>
<dbReference type="CDD" id="cd00093">
    <property type="entry name" value="HTH_XRE"/>
    <property type="match status" value="1"/>
</dbReference>
<dbReference type="KEGG" id="dko:I596_2030"/>
<dbReference type="EMBL" id="CP015249">
    <property type="protein sequence ID" value="ANB18050.1"/>
    <property type="molecule type" value="Genomic_DNA"/>
</dbReference>
<feature type="domain" description="HTH cro/C1-type" evidence="2">
    <location>
        <begin position="25"/>
        <end position="61"/>
    </location>
</feature>
<keyword evidence="4" id="KW-1185">Reference proteome</keyword>
<gene>
    <name evidence="3" type="ORF">I596_2030</name>
</gene>
<proteinExistence type="predicted"/>
<dbReference type="PROSITE" id="PS50943">
    <property type="entry name" value="HTH_CROC1"/>
    <property type="match status" value="1"/>
</dbReference>
<name>A0A160DV83_9GAMM</name>
<dbReference type="InterPro" id="IPR010982">
    <property type="entry name" value="Lambda_DNA-bd_dom_sf"/>
</dbReference>
<dbReference type="RefSeq" id="WP_067646913.1">
    <property type="nucleotide sequence ID" value="NZ_CP015249.1"/>
</dbReference>
<feature type="compositionally biased region" description="Low complexity" evidence="1">
    <location>
        <begin position="100"/>
        <end position="109"/>
    </location>
</feature>
<feature type="region of interest" description="Disordered" evidence="1">
    <location>
        <begin position="84"/>
        <end position="109"/>
    </location>
</feature>
<evidence type="ECO:0000313" key="3">
    <source>
        <dbReference type="EMBL" id="ANB18050.1"/>
    </source>
</evidence>
<dbReference type="GO" id="GO:0003677">
    <property type="term" value="F:DNA binding"/>
    <property type="evidence" value="ECO:0007669"/>
    <property type="project" value="InterPro"/>
</dbReference>
<reference evidence="3 4" key="1">
    <citation type="submission" date="2016-04" db="EMBL/GenBank/DDBJ databases">
        <title>Complete genome sequence of Dokdonella koreensis DS-123T.</title>
        <authorList>
            <person name="Kim J.F."/>
            <person name="Lee H."/>
            <person name="Kwak M.-J."/>
        </authorList>
    </citation>
    <scope>NUCLEOTIDE SEQUENCE [LARGE SCALE GENOMIC DNA]</scope>
    <source>
        <strain evidence="3 4">DS-123</strain>
    </source>
</reference>
<dbReference type="InterPro" id="IPR001387">
    <property type="entry name" value="Cro/C1-type_HTH"/>
</dbReference>
<organism evidence="3 4">
    <name type="scientific">Dokdonella koreensis DS-123</name>
    <dbReference type="NCBI Taxonomy" id="1300342"/>
    <lineage>
        <taxon>Bacteria</taxon>
        <taxon>Pseudomonadati</taxon>
        <taxon>Pseudomonadota</taxon>
        <taxon>Gammaproteobacteria</taxon>
        <taxon>Lysobacterales</taxon>
        <taxon>Rhodanobacteraceae</taxon>
        <taxon>Dokdonella</taxon>
    </lineage>
</organism>
<evidence type="ECO:0000313" key="4">
    <source>
        <dbReference type="Proteomes" id="UP000076830"/>
    </source>
</evidence>
<evidence type="ECO:0000256" key="1">
    <source>
        <dbReference type="SAM" id="MobiDB-lite"/>
    </source>
</evidence>
<dbReference type="Proteomes" id="UP000076830">
    <property type="component" value="Chromosome"/>
</dbReference>
<protein>
    <recommendedName>
        <fullName evidence="2">HTH cro/C1-type domain-containing protein</fullName>
    </recommendedName>
</protein>
<evidence type="ECO:0000259" key="2">
    <source>
        <dbReference type="PROSITE" id="PS50943"/>
    </source>
</evidence>
<dbReference type="Pfam" id="PF01381">
    <property type="entry name" value="HTH_3"/>
    <property type="match status" value="1"/>
</dbReference>
<sequence length="109" mass="11371">MRRKEAGLAGPQILATGRHLGGLARQARLARGWTQRALAAEACISLATLIRLEHGGIEVSLGGWPAVLAHRGLLDRVAALDDPASAAPPGQARGRRARRAPAAGTDVCR</sequence>
<dbReference type="OrthoDB" id="21915at2"/>
<dbReference type="SUPFAM" id="SSF47413">
    <property type="entry name" value="lambda repressor-like DNA-binding domains"/>
    <property type="match status" value="1"/>
</dbReference>
<dbReference type="AlphaFoldDB" id="A0A160DV83"/>
<accession>A0A160DV83</accession>